<gene>
    <name evidence="2" type="primary">LOC113512800</name>
</gene>
<name>A0A6J1WM45_GALME</name>
<sequence>MFKSHLEMIGRNETPSKKARFWQSFVRSLKGSEDIRAEERYRPTRRSVFPELLTTYPYSKSIYDDPVAAAERITVPGYRYLPVHREVYGYSPRPIYAHNYARSLDRYRPVYHVPRRIRRGVDPFDAHKAWQDHLDRLAAIDRLYPSRYGLYLKDRAYPITDLNAPIIDRFEPKSLKGIEYEPDNKPHWGTGAPLWNAGGLGRRPWADIFNPSPSLPISAITRDPFWYDWPELKPLARWDRSPSYIRNSYLSPVKRTFLWDKHPIRPLDLMVADALTVDDLSKTLPFIRSL</sequence>
<protein>
    <submittedName>
        <fullName evidence="2">Uncharacterized protein LOC113512800 isoform X3</fullName>
    </submittedName>
</protein>
<evidence type="ECO:0000313" key="1">
    <source>
        <dbReference type="Proteomes" id="UP001652740"/>
    </source>
</evidence>
<organism evidence="1 2">
    <name type="scientific">Galleria mellonella</name>
    <name type="common">Greater wax moth</name>
    <dbReference type="NCBI Taxonomy" id="7137"/>
    <lineage>
        <taxon>Eukaryota</taxon>
        <taxon>Metazoa</taxon>
        <taxon>Ecdysozoa</taxon>
        <taxon>Arthropoda</taxon>
        <taxon>Hexapoda</taxon>
        <taxon>Insecta</taxon>
        <taxon>Pterygota</taxon>
        <taxon>Neoptera</taxon>
        <taxon>Endopterygota</taxon>
        <taxon>Lepidoptera</taxon>
        <taxon>Glossata</taxon>
        <taxon>Ditrysia</taxon>
        <taxon>Pyraloidea</taxon>
        <taxon>Pyralidae</taxon>
        <taxon>Galleriinae</taxon>
        <taxon>Galleria</taxon>
    </lineage>
</organism>
<evidence type="ECO:0000313" key="2">
    <source>
        <dbReference type="RefSeq" id="XP_026752523.1"/>
    </source>
</evidence>
<keyword evidence="1" id="KW-1185">Reference proteome</keyword>
<dbReference type="GeneID" id="113512800"/>
<dbReference type="OrthoDB" id="6328862at2759"/>
<accession>A0A6J1WM45</accession>
<dbReference type="Proteomes" id="UP001652740">
    <property type="component" value="Unplaced"/>
</dbReference>
<dbReference type="AlphaFoldDB" id="A0A6J1WM45"/>
<dbReference type="InterPro" id="IPR031828">
    <property type="entry name" value="Myofilin"/>
</dbReference>
<dbReference type="RefSeq" id="XP_026752523.1">
    <property type="nucleotide sequence ID" value="XM_026896722.3"/>
</dbReference>
<dbReference type="CTD" id="41824"/>
<dbReference type="Pfam" id="PF15929">
    <property type="entry name" value="Myofilin"/>
    <property type="match status" value="1"/>
</dbReference>
<reference evidence="2" key="1">
    <citation type="submission" date="2025-08" db="UniProtKB">
        <authorList>
            <consortium name="RefSeq"/>
        </authorList>
    </citation>
    <scope>IDENTIFICATION</scope>
    <source>
        <tissue evidence="2">Whole larvae</tissue>
    </source>
</reference>
<proteinExistence type="predicted"/>